<evidence type="ECO:0000313" key="3">
    <source>
        <dbReference type="Proteomes" id="UP000265515"/>
    </source>
</evidence>
<feature type="compositionally biased region" description="Basic and acidic residues" evidence="1">
    <location>
        <begin position="156"/>
        <end position="193"/>
    </location>
</feature>
<feature type="region of interest" description="Disordered" evidence="1">
    <location>
        <begin position="128"/>
        <end position="193"/>
    </location>
</feature>
<protein>
    <submittedName>
        <fullName evidence="2">Uncharacterized protein</fullName>
    </submittedName>
</protein>
<evidence type="ECO:0000313" key="2">
    <source>
        <dbReference type="EMBL" id="GBG76670.1"/>
    </source>
</evidence>
<evidence type="ECO:0000256" key="1">
    <source>
        <dbReference type="SAM" id="MobiDB-lite"/>
    </source>
</evidence>
<dbReference type="EMBL" id="BFEA01000250">
    <property type="protein sequence ID" value="GBG76670.1"/>
    <property type="molecule type" value="Genomic_DNA"/>
</dbReference>
<gene>
    <name evidence="2" type="ORF">CBR_g22887</name>
</gene>
<sequence length="193" mass="23137">MWAEYGDLRRDEIEEDNIFDETNVEDFEESIALCAEKKGWKEKEKMEQVMARVDPREYGSMKKIKGESDTWEEFLVKFRRTYTLAVQRQKKRQLLQEQGLWIGRRGDKLERKARQEIDEDDVPLRQVFDRKRTTVQKGNESASKTTRVHEKRRSREKKEKEEEGKKEQDMMRGEEGKKEVEGTKENEGTKEKK</sequence>
<reference evidence="2 3" key="1">
    <citation type="journal article" date="2018" name="Cell">
        <title>The Chara Genome: Secondary Complexity and Implications for Plant Terrestrialization.</title>
        <authorList>
            <person name="Nishiyama T."/>
            <person name="Sakayama H."/>
            <person name="Vries J.D."/>
            <person name="Buschmann H."/>
            <person name="Saint-Marcoux D."/>
            <person name="Ullrich K.K."/>
            <person name="Haas F.B."/>
            <person name="Vanderstraeten L."/>
            <person name="Becker D."/>
            <person name="Lang D."/>
            <person name="Vosolsobe S."/>
            <person name="Rombauts S."/>
            <person name="Wilhelmsson P.K.I."/>
            <person name="Janitza P."/>
            <person name="Kern R."/>
            <person name="Heyl A."/>
            <person name="Rumpler F."/>
            <person name="Villalobos L.I.A.C."/>
            <person name="Clay J.M."/>
            <person name="Skokan R."/>
            <person name="Toyoda A."/>
            <person name="Suzuki Y."/>
            <person name="Kagoshima H."/>
            <person name="Schijlen E."/>
            <person name="Tajeshwar N."/>
            <person name="Catarino B."/>
            <person name="Hetherington A.J."/>
            <person name="Saltykova A."/>
            <person name="Bonnot C."/>
            <person name="Breuninger H."/>
            <person name="Symeonidi A."/>
            <person name="Radhakrishnan G.V."/>
            <person name="Van Nieuwerburgh F."/>
            <person name="Deforce D."/>
            <person name="Chang C."/>
            <person name="Karol K.G."/>
            <person name="Hedrich R."/>
            <person name="Ulvskov P."/>
            <person name="Glockner G."/>
            <person name="Delwiche C.F."/>
            <person name="Petrasek J."/>
            <person name="Van de Peer Y."/>
            <person name="Friml J."/>
            <person name="Beilby M."/>
            <person name="Dolan L."/>
            <person name="Kohara Y."/>
            <person name="Sugano S."/>
            <person name="Fujiyama A."/>
            <person name="Delaux P.-M."/>
            <person name="Quint M."/>
            <person name="TheiBen G."/>
            <person name="Hagemann M."/>
            <person name="Harholt J."/>
            <person name="Dunand C."/>
            <person name="Zachgo S."/>
            <person name="Langdale J."/>
            <person name="Maumus F."/>
            <person name="Straeten D.V.D."/>
            <person name="Gould S.B."/>
            <person name="Rensing S.A."/>
        </authorList>
    </citation>
    <scope>NUCLEOTIDE SEQUENCE [LARGE SCALE GENOMIC DNA]</scope>
    <source>
        <strain evidence="2 3">S276</strain>
    </source>
</reference>
<dbReference type="Gramene" id="GBG76670">
    <property type="protein sequence ID" value="GBG76670"/>
    <property type="gene ID" value="CBR_g22887"/>
</dbReference>
<dbReference type="Proteomes" id="UP000265515">
    <property type="component" value="Unassembled WGS sequence"/>
</dbReference>
<feature type="compositionally biased region" description="Polar residues" evidence="1">
    <location>
        <begin position="135"/>
        <end position="145"/>
    </location>
</feature>
<organism evidence="2 3">
    <name type="scientific">Chara braunii</name>
    <name type="common">Braun's stonewort</name>
    <dbReference type="NCBI Taxonomy" id="69332"/>
    <lineage>
        <taxon>Eukaryota</taxon>
        <taxon>Viridiplantae</taxon>
        <taxon>Streptophyta</taxon>
        <taxon>Charophyceae</taxon>
        <taxon>Charales</taxon>
        <taxon>Characeae</taxon>
        <taxon>Chara</taxon>
    </lineage>
</organism>
<name>A0A388L2X9_CHABU</name>
<comment type="caution">
    <text evidence="2">The sequence shown here is derived from an EMBL/GenBank/DDBJ whole genome shotgun (WGS) entry which is preliminary data.</text>
</comment>
<proteinExistence type="predicted"/>
<keyword evidence="3" id="KW-1185">Reference proteome</keyword>
<dbReference type="AlphaFoldDB" id="A0A388L2X9"/>
<accession>A0A388L2X9</accession>